<protein>
    <submittedName>
        <fullName evidence="6">Subtilisin</fullName>
        <ecNumber evidence="6">3.4.21.62</ecNumber>
    </submittedName>
</protein>
<dbReference type="EC" id="3.4.21.62" evidence="6"/>
<dbReference type="AlphaFoldDB" id="A0AA48M5F6"/>
<dbReference type="GO" id="GO:0006508">
    <property type="term" value="P:proteolysis"/>
    <property type="evidence" value="ECO:0007669"/>
    <property type="project" value="UniProtKB-KW"/>
</dbReference>
<dbReference type="PROSITE" id="PS51892">
    <property type="entry name" value="SUBTILASE"/>
    <property type="match status" value="1"/>
</dbReference>
<accession>A0AA48M5F6</accession>
<dbReference type="PANTHER" id="PTHR43806:SF11">
    <property type="entry name" value="CEREVISIN-RELATED"/>
    <property type="match status" value="1"/>
</dbReference>
<feature type="domain" description="Peptidase S8/S53" evidence="5">
    <location>
        <begin position="127"/>
        <end position="377"/>
    </location>
</feature>
<organism evidence="6">
    <name type="scientific">freshwater sediment metagenome</name>
    <dbReference type="NCBI Taxonomy" id="556182"/>
    <lineage>
        <taxon>unclassified sequences</taxon>
        <taxon>metagenomes</taxon>
        <taxon>ecological metagenomes</taxon>
    </lineage>
</organism>
<dbReference type="Pfam" id="PF00082">
    <property type="entry name" value="Peptidase_S8"/>
    <property type="match status" value="1"/>
</dbReference>
<evidence type="ECO:0000313" key="6">
    <source>
        <dbReference type="EMBL" id="CAJ0883116.1"/>
    </source>
</evidence>
<gene>
    <name evidence="6" type="primary">aprE</name>
    <name evidence="6" type="ORF">AMST5_03402</name>
</gene>
<evidence type="ECO:0000256" key="1">
    <source>
        <dbReference type="ARBA" id="ARBA00011073"/>
    </source>
</evidence>
<dbReference type="InterPro" id="IPR023827">
    <property type="entry name" value="Peptidase_S8_Asp-AS"/>
</dbReference>
<evidence type="ECO:0000256" key="2">
    <source>
        <dbReference type="ARBA" id="ARBA00022670"/>
    </source>
</evidence>
<name>A0AA48M5F6_9ZZZZ</name>
<proteinExistence type="inferred from homology"/>
<dbReference type="PROSITE" id="PS00136">
    <property type="entry name" value="SUBTILASE_ASP"/>
    <property type="match status" value="1"/>
</dbReference>
<dbReference type="InterPro" id="IPR023828">
    <property type="entry name" value="Peptidase_S8_Ser-AS"/>
</dbReference>
<dbReference type="InterPro" id="IPR015500">
    <property type="entry name" value="Peptidase_S8_subtilisin-rel"/>
</dbReference>
<comment type="similarity">
    <text evidence="1">Belongs to the peptidase S8 family.</text>
</comment>
<dbReference type="InterPro" id="IPR050131">
    <property type="entry name" value="Peptidase_S8_subtilisin-like"/>
</dbReference>
<keyword evidence="3 6" id="KW-0378">Hydrolase</keyword>
<dbReference type="Gene3D" id="3.40.50.200">
    <property type="entry name" value="Peptidase S8/S53 domain"/>
    <property type="match status" value="1"/>
</dbReference>
<dbReference type="InterPro" id="IPR036852">
    <property type="entry name" value="Peptidase_S8/S53_dom_sf"/>
</dbReference>
<dbReference type="PROSITE" id="PS00138">
    <property type="entry name" value="SUBTILASE_SER"/>
    <property type="match status" value="1"/>
</dbReference>
<dbReference type="CDD" id="cd07480">
    <property type="entry name" value="Peptidases_S8_12"/>
    <property type="match status" value="1"/>
</dbReference>
<dbReference type="EMBL" id="OY288114">
    <property type="protein sequence ID" value="CAJ0883116.1"/>
    <property type="molecule type" value="Genomic_DNA"/>
</dbReference>
<dbReference type="InterPro" id="IPR000209">
    <property type="entry name" value="Peptidase_S8/S53_dom"/>
</dbReference>
<keyword evidence="2" id="KW-0645">Protease</keyword>
<evidence type="ECO:0000256" key="3">
    <source>
        <dbReference type="ARBA" id="ARBA00022801"/>
    </source>
</evidence>
<dbReference type="PRINTS" id="PR00723">
    <property type="entry name" value="SUBTILISIN"/>
</dbReference>
<dbReference type="SUPFAM" id="SSF52743">
    <property type="entry name" value="Subtilisin-like"/>
    <property type="match status" value="1"/>
</dbReference>
<dbReference type="PANTHER" id="PTHR43806">
    <property type="entry name" value="PEPTIDASE S8"/>
    <property type="match status" value="1"/>
</dbReference>
<sequence length="421" mass="44496">MKLEYFVLRVEDTIATRRPNFNFGIETQSITRGRSDRLRSATRLNDAGATSLPTISIEKAELTRPQVEDERRDPRNKAIAPIMPVSLIEPVAATDGINARDPITRAKMERVARGVQKIGALSSNYTGEGVTVAVLDTGIILDHPAFAGVTIERKNFTAGDDEDNNGHGTHCAGTIFGQDVDGVRIGVAPRAKAMIAKVVDAKKGASNDLLDALLWAQRGGANVVSMSLGLDFAAMEESLRIDRQLPREISVPLALQAYGDNLIAFSRFFEIAQASNRFAQAMVLVAAAGNGSQRDVNPDFSAPAALPGAADANVITVAALQDVGDALKMASFSNSGAVVCAPGVDIVSAGFTGGLKAMSGTSMACPHVAGLAALWWQWSLNRNDPDPAAQARSRLRASCVLDGLAAIEPEDRGSGLPRAPQ</sequence>
<keyword evidence="4" id="KW-0720">Serine protease</keyword>
<evidence type="ECO:0000259" key="5">
    <source>
        <dbReference type="Pfam" id="PF00082"/>
    </source>
</evidence>
<evidence type="ECO:0000256" key="4">
    <source>
        <dbReference type="ARBA" id="ARBA00022825"/>
    </source>
</evidence>
<reference evidence="6" key="1">
    <citation type="submission" date="2023-07" db="EMBL/GenBank/DDBJ databases">
        <authorList>
            <person name="Pelsma A.J. K."/>
        </authorList>
    </citation>
    <scope>NUCLEOTIDE SEQUENCE</scope>
</reference>
<dbReference type="GO" id="GO:0004252">
    <property type="term" value="F:serine-type endopeptidase activity"/>
    <property type="evidence" value="ECO:0007669"/>
    <property type="project" value="UniProtKB-EC"/>
</dbReference>